<dbReference type="Pfam" id="PF25794">
    <property type="entry name" value="SACS"/>
    <property type="match status" value="1"/>
</dbReference>
<evidence type="ECO:0000259" key="1">
    <source>
        <dbReference type="Pfam" id="PF25794"/>
    </source>
</evidence>
<reference evidence="2" key="1">
    <citation type="submission" date="2019-09" db="EMBL/GenBank/DDBJ databases">
        <title>Characterisation of the sponge microbiome using genome-centric metagenomics.</title>
        <authorList>
            <person name="Engelberts J.P."/>
            <person name="Robbins S.J."/>
            <person name="De Goeij J.M."/>
            <person name="Aranda M."/>
            <person name="Bell S.C."/>
            <person name="Webster N.S."/>
        </authorList>
    </citation>
    <scope>NUCLEOTIDE SEQUENCE</scope>
    <source>
        <strain evidence="2">SB0661_bin_32</strain>
    </source>
</reference>
<gene>
    <name evidence="2" type="ORF">F4X14_17615</name>
</gene>
<comment type="caution">
    <text evidence="2">The sequence shown here is derived from an EMBL/GenBank/DDBJ whole genome shotgun (WGS) entry which is preliminary data.</text>
</comment>
<dbReference type="NCBIfam" id="NF047352">
    <property type="entry name" value="P_loop_sacsin"/>
    <property type="match status" value="1"/>
</dbReference>
<dbReference type="EMBL" id="VXMH01000096">
    <property type="protein sequence ID" value="MYC96787.1"/>
    <property type="molecule type" value="Genomic_DNA"/>
</dbReference>
<proteinExistence type="predicted"/>
<protein>
    <recommendedName>
        <fullName evidence="1">Sacsin/Nov domain-containing protein</fullName>
    </recommendedName>
</protein>
<name>A0A6B1DCL1_9CHLR</name>
<accession>A0A6B1DCL1</accession>
<dbReference type="InterPro" id="IPR036890">
    <property type="entry name" value="HATPase_C_sf"/>
</dbReference>
<dbReference type="Gene3D" id="3.30.565.10">
    <property type="entry name" value="Histidine kinase-like ATPase, C-terminal domain"/>
    <property type="match status" value="1"/>
</dbReference>
<dbReference type="AlphaFoldDB" id="A0A6B1DCL1"/>
<dbReference type="PANTHER" id="PTHR32387">
    <property type="entry name" value="WU:FJ29H11"/>
    <property type="match status" value="1"/>
</dbReference>
<sequence length="1034" mass="119097">MPSDYDKIRSDNIEEYGKGKRHLAFLGRLYTDRTHFVFELLQNAEDAEASQILFKLFEDRLEVTHDGRPFNESDVKGVCGIDEGTKAEDLTQIGKFGIGFKSVYAYTTKPEIHSGDESFKIEVYVRPYAVKPRSIGDPWTTLFVFPFDAPSVDPETACQEIGECLCNLNVRTPLFLRNIKEIDYELLDTDGVYLREETGRCSARQVEVLGQKSGPEESENWLIFEQQVTVPDKSRKVPVEVGFRIENDPKNKKERIVRIDRSPLIVYFPTEKDTRLEFLINGPYRTTPARDNIPEHDAWNKKLIRETAELVVKSLRQLKEMDLLSVSLLGALPIRMDDFSETSFFYPIFSKVRRALMDEELLPADDGTFVAARNAKIARGVGLTQILNQVQLSELFQSNNEIKWLSTDITQDRTPDLRFYLTSELEVDEVDPNAFARQISKQFLARQDDVWFIRFYEFLSGQKALWRPPRWEYDSGGILRKKPILPLQDSTYVNPFRDDGSPKAYLAVRADIDTSLPIVKLALSENKDARHFLSQLGIPELDLVAEVIEKILPKYLDDRFTVSMEENRRDLKKIERAYETDSQEKKRWLRKQLLEIPFILAERPHSGKTIYRRPCQVYFGNEELHMYFSGNDSFACVNSSHPQSELLRNLGVRDAVRIKRREGNWEMHVTIRDQHSCHERGLNGFDPNIKIDGLKFAINTPTPQKSAFIWNTITIPNSDCIRGVVEKSSRQTYEGSRRENEVSEFGKLLMNTAWLPGLDGNMYKPSELTLDDLSESFVRDEKLADCLGMKKDIVAQLAEEAGISEKSLNLATQIENSSSETQKKIVACLHGETKKNSEEPEQVNQYAQALSEVFTKPSRSPRHDRLVNGGEVQNPLRRREKIHEDIIATIENEGERGQRSYSTLLKRWEGKNELVRVSFVEWYGGRCQICRKTFVQRNGEPYFEGLYLVSRTTAGWQDRVGNVLCLCAEHSAMFQFGPREVEEDIIQQLMQLKVKEEGGDDHLAIQMRLCDEPIEITFVEKHLIDLQEMIRVTQ</sequence>
<dbReference type="InterPro" id="IPR052957">
    <property type="entry name" value="Auxin_embryo_med"/>
</dbReference>
<evidence type="ECO:0000313" key="2">
    <source>
        <dbReference type="EMBL" id="MYC96787.1"/>
    </source>
</evidence>
<feature type="domain" description="Sacsin/Nov" evidence="1">
    <location>
        <begin position="68"/>
        <end position="117"/>
    </location>
</feature>
<dbReference type="SUPFAM" id="SSF55874">
    <property type="entry name" value="ATPase domain of HSP90 chaperone/DNA topoisomerase II/histidine kinase"/>
    <property type="match status" value="1"/>
</dbReference>
<organism evidence="2">
    <name type="scientific">Caldilineaceae bacterium SB0661_bin_32</name>
    <dbReference type="NCBI Taxonomy" id="2605255"/>
    <lineage>
        <taxon>Bacteria</taxon>
        <taxon>Bacillati</taxon>
        <taxon>Chloroflexota</taxon>
        <taxon>Caldilineae</taxon>
        <taxon>Caldilineales</taxon>
        <taxon>Caldilineaceae</taxon>
    </lineage>
</organism>
<dbReference type="PANTHER" id="PTHR32387:SF0">
    <property type="entry name" value="PROTEIN NO VEIN"/>
    <property type="match status" value="1"/>
</dbReference>
<dbReference type="InterPro" id="IPR058210">
    <property type="entry name" value="SACS/Nov_dom"/>
</dbReference>